<evidence type="ECO:0000313" key="11">
    <source>
        <dbReference type="EMBL" id="RWZ53173.1"/>
    </source>
</evidence>
<evidence type="ECO:0000256" key="5">
    <source>
        <dbReference type="ARBA" id="ARBA00023136"/>
    </source>
</evidence>
<reference evidence="11 12" key="1">
    <citation type="submission" date="2018-12" db="EMBL/GenBank/DDBJ databases">
        <authorList>
            <person name="Li F."/>
        </authorList>
    </citation>
    <scope>NUCLEOTIDE SEQUENCE [LARGE SCALE GENOMIC DNA]</scope>
    <source>
        <strain evidence="11 12">11W25H-1</strain>
    </source>
</reference>
<proteinExistence type="inferred from homology"/>
<evidence type="ECO:0000256" key="1">
    <source>
        <dbReference type="ARBA" id="ARBA00004651"/>
    </source>
</evidence>
<sequence length="129" mass="12349">MTAVTFVLVALAGGAGSAVRLAVDTAVAARWSRGIPLGTVVVNVSGSFLIGLVAGLAAASLVSGELVAVLATGLLGGYTTFSAASVEIARLVLAGRGWSAAAYGVGLLASAALAASLGLGLVALVVGVR</sequence>
<keyword evidence="12" id="KW-1185">Reference proteome</keyword>
<dbReference type="PANTHER" id="PTHR28259:SF1">
    <property type="entry name" value="FLUORIDE EXPORT PROTEIN 1-RELATED"/>
    <property type="match status" value="1"/>
</dbReference>
<keyword evidence="10" id="KW-0813">Transport</keyword>
<dbReference type="GO" id="GO:0062054">
    <property type="term" value="F:fluoride channel activity"/>
    <property type="evidence" value="ECO:0007669"/>
    <property type="project" value="UniProtKB-UniRule"/>
</dbReference>
<keyword evidence="6 10" id="KW-0407">Ion channel</keyword>
<comment type="catalytic activity">
    <reaction evidence="8">
        <text>fluoride(in) = fluoride(out)</text>
        <dbReference type="Rhea" id="RHEA:76159"/>
        <dbReference type="ChEBI" id="CHEBI:17051"/>
    </reaction>
    <physiologicalReaction direction="left-to-right" evidence="8">
        <dbReference type="Rhea" id="RHEA:76160"/>
    </physiologicalReaction>
</comment>
<evidence type="ECO:0000256" key="10">
    <source>
        <dbReference type="HAMAP-Rule" id="MF_00454"/>
    </source>
</evidence>
<keyword evidence="2 10" id="KW-1003">Cell membrane</keyword>
<dbReference type="HAMAP" id="MF_00454">
    <property type="entry name" value="FluC"/>
    <property type="match status" value="1"/>
</dbReference>
<evidence type="ECO:0000256" key="4">
    <source>
        <dbReference type="ARBA" id="ARBA00022989"/>
    </source>
</evidence>
<feature type="binding site" evidence="10">
    <location>
        <position position="79"/>
    </location>
    <ligand>
        <name>Na(+)</name>
        <dbReference type="ChEBI" id="CHEBI:29101"/>
        <note>structural</note>
    </ligand>
</feature>
<comment type="function">
    <text evidence="9 10">Fluoride-specific ion channel. Important for reducing fluoride concentration in the cell, thus reducing its toxicity.</text>
</comment>
<dbReference type="PANTHER" id="PTHR28259">
    <property type="entry name" value="FLUORIDE EXPORT PROTEIN 1-RELATED"/>
    <property type="match status" value="1"/>
</dbReference>
<evidence type="ECO:0000256" key="2">
    <source>
        <dbReference type="ARBA" id="ARBA00022475"/>
    </source>
</evidence>
<feature type="transmembrane region" description="Helical" evidence="10">
    <location>
        <begin position="38"/>
        <end position="59"/>
    </location>
</feature>
<comment type="similarity">
    <text evidence="7 10">Belongs to the fluoride channel Fluc/FEX (TC 1.A.43) family.</text>
</comment>
<keyword evidence="5 10" id="KW-0472">Membrane</keyword>
<feature type="transmembrane region" description="Helical" evidence="10">
    <location>
        <begin position="66"/>
        <end position="89"/>
    </location>
</feature>
<feature type="transmembrane region" description="Helical" evidence="10">
    <location>
        <begin position="101"/>
        <end position="128"/>
    </location>
</feature>
<evidence type="ECO:0000256" key="3">
    <source>
        <dbReference type="ARBA" id="ARBA00022692"/>
    </source>
</evidence>
<name>A0A3S3Z707_9MICO</name>
<comment type="subcellular location">
    <subcellularLocation>
        <location evidence="1 10">Cell membrane</location>
        <topology evidence="1 10">Multi-pass membrane protein</topology>
    </subcellularLocation>
</comment>
<dbReference type="InterPro" id="IPR003691">
    <property type="entry name" value="FluC"/>
</dbReference>
<dbReference type="GO" id="GO:0140114">
    <property type="term" value="P:cellular detoxification of fluoride"/>
    <property type="evidence" value="ECO:0007669"/>
    <property type="project" value="UniProtKB-UniRule"/>
</dbReference>
<comment type="caution">
    <text evidence="11">The sequence shown here is derived from an EMBL/GenBank/DDBJ whole genome shotgun (WGS) entry which is preliminary data.</text>
</comment>
<evidence type="ECO:0000256" key="6">
    <source>
        <dbReference type="ARBA" id="ARBA00023303"/>
    </source>
</evidence>
<keyword evidence="10" id="KW-0479">Metal-binding</keyword>
<evidence type="ECO:0000256" key="8">
    <source>
        <dbReference type="ARBA" id="ARBA00035585"/>
    </source>
</evidence>
<protein>
    <recommendedName>
        <fullName evidence="10">Fluoride-specific ion channel FluC</fullName>
    </recommendedName>
</protein>
<dbReference type="EMBL" id="RZNB01000001">
    <property type="protein sequence ID" value="RWZ53173.1"/>
    <property type="molecule type" value="Genomic_DNA"/>
</dbReference>
<evidence type="ECO:0000313" key="12">
    <source>
        <dbReference type="Proteomes" id="UP000288547"/>
    </source>
</evidence>
<dbReference type="AlphaFoldDB" id="A0A3S3Z707"/>
<dbReference type="GO" id="GO:0046872">
    <property type="term" value="F:metal ion binding"/>
    <property type="evidence" value="ECO:0007669"/>
    <property type="project" value="UniProtKB-KW"/>
</dbReference>
<dbReference type="Proteomes" id="UP000288547">
    <property type="component" value="Unassembled WGS sequence"/>
</dbReference>
<evidence type="ECO:0000256" key="9">
    <source>
        <dbReference type="ARBA" id="ARBA00049940"/>
    </source>
</evidence>
<feature type="binding site" evidence="10">
    <location>
        <position position="76"/>
    </location>
    <ligand>
        <name>Na(+)</name>
        <dbReference type="ChEBI" id="CHEBI:29101"/>
        <note>structural</note>
    </ligand>
</feature>
<comment type="activity regulation">
    <text evidence="10">Na(+) is not transported, but it plays an essential structural role and its presence is essential for fluoride channel function.</text>
</comment>
<dbReference type="RefSeq" id="WP_128494016.1">
    <property type="nucleotide sequence ID" value="NZ_RZNB01000001.1"/>
</dbReference>
<evidence type="ECO:0000256" key="7">
    <source>
        <dbReference type="ARBA" id="ARBA00035120"/>
    </source>
</evidence>
<dbReference type="Pfam" id="PF02537">
    <property type="entry name" value="CRCB"/>
    <property type="match status" value="1"/>
</dbReference>
<organism evidence="11 12">
    <name type="scientific">Labedella phragmitis</name>
    <dbReference type="NCBI Taxonomy" id="2498849"/>
    <lineage>
        <taxon>Bacteria</taxon>
        <taxon>Bacillati</taxon>
        <taxon>Actinomycetota</taxon>
        <taxon>Actinomycetes</taxon>
        <taxon>Micrococcales</taxon>
        <taxon>Microbacteriaceae</taxon>
        <taxon>Labedella</taxon>
    </lineage>
</organism>
<keyword evidence="4 10" id="KW-1133">Transmembrane helix</keyword>
<gene>
    <name evidence="10" type="primary">fluC</name>
    <name evidence="10" type="synonym">crcB</name>
    <name evidence="11" type="ORF">ELQ90_04435</name>
</gene>
<keyword evidence="10" id="KW-0406">Ion transport</keyword>
<keyword evidence="10" id="KW-0915">Sodium</keyword>
<accession>A0A3S3Z707</accession>
<keyword evidence="3 10" id="KW-0812">Transmembrane</keyword>
<dbReference type="GO" id="GO:0005886">
    <property type="term" value="C:plasma membrane"/>
    <property type="evidence" value="ECO:0007669"/>
    <property type="project" value="UniProtKB-SubCell"/>
</dbReference>